<protein>
    <submittedName>
        <fullName evidence="2">Uncharacterized protein</fullName>
    </submittedName>
</protein>
<sequence length="287" mass="32525">MADDEELKVMKLEFDWLLKEHLPKVLNQMDAILQECLKWLQFSSLSSNPQGLFGEDMGHPKPQDYFMLSTPSADLLKGYVAVEGDDISKGDLKFKLPKVSTSGFRVFIRENHPWKLQQIQDAVNYLKLSSEKVQEMRNITCSPSGREVSKIVDDIANCLAKGKNCLMVPKKISVLDILNSSNQKSFKPNLPDEVVAHFYINSDKLMLSVFTLSILPVPPQNPKQVPEADQTGHTFEHNSKWMEISSHFEVDCSIPRLKDSVLLFTAALQICQQLKDKILAFSILDSR</sequence>
<comment type="similarity">
    <text evidence="1">Belongs to the rogdi family.</text>
</comment>
<dbReference type="RefSeq" id="XP_020913218.1">
    <property type="nucleotide sequence ID" value="XM_021057559.2"/>
</dbReference>
<name>A0A913Y1Y0_EXADI</name>
<dbReference type="AlphaFoldDB" id="A0A913Y1Y0"/>
<dbReference type="InterPro" id="IPR028241">
    <property type="entry name" value="RAVE2/Rogdi"/>
</dbReference>
<reference evidence="2" key="1">
    <citation type="submission" date="2022-11" db="UniProtKB">
        <authorList>
            <consortium name="EnsemblMetazoa"/>
        </authorList>
    </citation>
    <scope>IDENTIFICATION</scope>
</reference>
<proteinExistence type="inferred from homology"/>
<dbReference type="PANTHER" id="PTHR13618">
    <property type="entry name" value="LEUCINE ZIPPER CONTAINING TRANSCRIPTION FACTOR LZF1"/>
    <property type="match status" value="1"/>
</dbReference>
<dbReference type="GeneID" id="110250904"/>
<dbReference type="OMA" id="NILMECA"/>
<evidence type="ECO:0000256" key="1">
    <source>
        <dbReference type="ARBA" id="ARBA00005535"/>
    </source>
</evidence>
<accession>A0A913Y1Y0</accession>
<dbReference type="GO" id="GO:0043291">
    <property type="term" value="C:RAVE complex"/>
    <property type="evidence" value="ECO:0007669"/>
    <property type="project" value="TreeGrafter"/>
</dbReference>
<keyword evidence="3" id="KW-1185">Reference proteome</keyword>
<dbReference type="PANTHER" id="PTHR13618:SF1">
    <property type="entry name" value="PROTEIN ROGDI HOMOLOG"/>
    <property type="match status" value="1"/>
</dbReference>
<dbReference type="OrthoDB" id="66510at2759"/>
<dbReference type="Pfam" id="PF10259">
    <property type="entry name" value="Rogdi_lz"/>
    <property type="match status" value="1"/>
</dbReference>
<organism evidence="2 3">
    <name type="scientific">Exaiptasia diaphana</name>
    <name type="common">Tropical sea anemone</name>
    <name type="synonym">Aiptasia pulchella</name>
    <dbReference type="NCBI Taxonomy" id="2652724"/>
    <lineage>
        <taxon>Eukaryota</taxon>
        <taxon>Metazoa</taxon>
        <taxon>Cnidaria</taxon>
        <taxon>Anthozoa</taxon>
        <taxon>Hexacorallia</taxon>
        <taxon>Actiniaria</taxon>
        <taxon>Aiptasiidae</taxon>
        <taxon>Exaiptasia</taxon>
    </lineage>
</organism>
<evidence type="ECO:0000313" key="3">
    <source>
        <dbReference type="Proteomes" id="UP000887567"/>
    </source>
</evidence>
<dbReference type="EnsemblMetazoa" id="XM_021057559.2">
    <property type="protein sequence ID" value="XP_020913218.1"/>
    <property type="gene ID" value="LOC110250904"/>
</dbReference>
<dbReference type="Proteomes" id="UP000887567">
    <property type="component" value="Unplaced"/>
</dbReference>
<evidence type="ECO:0000313" key="2">
    <source>
        <dbReference type="EnsemblMetazoa" id="XP_020913218.1"/>
    </source>
</evidence>